<dbReference type="GO" id="GO:0005524">
    <property type="term" value="F:ATP binding"/>
    <property type="evidence" value="ECO:0007669"/>
    <property type="project" value="UniProtKB-KW"/>
</dbReference>
<dbReference type="PANTHER" id="PTHR45528">
    <property type="entry name" value="SENSOR HISTIDINE KINASE CPXA"/>
    <property type="match status" value="1"/>
</dbReference>
<dbReference type="GO" id="GO:0000155">
    <property type="term" value="F:phosphorelay sensor kinase activity"/>
    <property type="evidence" value="ECO:0007669"/>
    <property type="project" value="InterPro"/>
</dbReference>
<keyword evidence="5" id="KW-0597">Phosphoprotein</keyword>
<evidence type="ECO:0000256" key="12">
    <source>
        <dbReference type="ARBA" id="ARBA00023012"/>
    </source>
</evidence>
<evidence type="ECO:0000256" key="9">
    <source>
        <dbReference type="ARBA" id="ARBA00022777"/>
    </source>
</evidence>
<evidence type="ECO:0000256" key="13">
    <source>
        <dbReference type="ARBA" id="ARBA00023136"/>
    </source>
</evidence>
<dbReference type="Gene3D" id="1.10.287.130">
    <property type="match status" value="1"/>
</dbReference>
<proteinExistence type="predicted"/>
<keyword evidence="8" id="KW-0547">Nucleotide-binding</keyword>
<dbReference type="AlphaFoldDB" id="A0A369B1L6"/>
<organism evidence="17 18">
    <name type="scientific">Anaerobacterium chartisolvens</name>
    <dbReference type="NCBI Taxonomy" id="1297424"/>
    <lineage>
        <taxon>Bacteria</taxon>
        <taxon>Bacillati</taxon>
        <taxon>Bacillota</taxon>
        <taxon>Clostridia</taxon>
        <taxon>Eubacteriales</taxon>
        <taxon>Oscillospiraceae</taxon>
        <taxon>Anaerobacterium</taxon>
    </lineage>
</organism>
<name>A0A369B1L6_9FIRM</name>
<feature type="domain" description="Histidine kinase" evidence="16">
    <location>
        <begin position="546"/>
        <end position="760"/>
    </location>
</feature>
<evidence type="ECO:0000256" key="8">
    <source>
        <dbReference type="ARBA" id="ARBA00022741"/>
    </source>
</evidence>
<evidence type="ECO:0000256" key="1">
    <source>
        <dbReference type="ARBA" id="ARBA00000085"/>
    </source>
</evidence>
<keyword evidence="13 15" id="KW-0472">Membrane</keyword>
<dbReference type="Gene3D" id="3.30.565.10">
    <property type="entry name" value="Histidine kinase-like ATPase, C-terminal domain"/>
    <property type="match status" value="1"/>
</dbReference>
<feature type="transmembrane region" description="Helical" evidence="15">
    <location>
        <begin position="374"/>
        <end position="393"/>
    </location>
</feature>
<feature type="region of interest" description="Disordered" evidence="14">
    <location>
        <begin position="134"/>
        <end position="158"/>
    </location>
</feature>
<evidence type="ECO:0000313" key="18">
    <source>
        <dbReference type="Proteomes" id="UP000253034"/>
    </source>
</evidence>
<dbReference type="SUPFAM" id="SSF55874">
    <property type="entry name" value="ATPase domain of HSP90 chaperone/DNA topoisomerase II/histidine kinase"/>
    <property type="match status" value="1"/>
</dbReference>
<dbReference type="InterPro" id="IPR003594">
    <property type="entry name" value="HATPase_dom"/>
</dbReference>
<dbReference type="Pfam" id="PF02518">
    <property type="entry name" value="HATPase_c"/>
    <property type="match status" value="1"/>
</dbReference>
<dbReference type="SMART" id="SM00387">
    <property type="entry name" value="HATPase_c"/>
    <property type="match status" value="1"/>
</dbReference>
<keyword evidence="18" id="KW-1185">Reference proteome</keyword>
<feature type="transmembrane region" description="Helical" evidence="15">
    <location>
        <begin position="342"/>
        <end position="362"/>
    </location>
</feature>
<keyword evidence="6" id="KW-0808">Transferase</keyword>
<dbReference type="InterPro" id="IPR003661">
    <property type="entry name" value="HisK_dim/P_dom"/>
</dbReference>
<comment type="caution">
    <text evidence="17">The sequence shown here is derived from an EMBL/GenBank/DDBJ whole genome shotgun (WGS) entry which is preliminary data.</text>
</comment>
<feature type="transmembrane region" description="Helical" evidence="15">
    <location>
        <begin position="26"/>
        <end position="47"/>
    </location>
</feature>
<feature type="compositionally biased region" description="Basic and acidic residues" evidence="14">
    <location>
        <begin position="135"/>
        <end position="147"/>
    </location>
</feature>
<evidence type="ECO:0000256" key="5">
    <source>
        <dbReference type="ARBA" id="ARBA00022553"/>
    </source>
</evidence>
<evidence type="ECO:0000256" key="7">
    <source>
        <dbReference type="ARBA" id="ARBA00022692"/>
    </source>
</evidence>
<evidence type="ECO:0000259" key="16">
    <source>
        <dbReference type="PROSITE" id="PS50109"/>
    </source>
</evidence>
<dbReference type="InterPro" id="IPR036890">
    <property type="entry name" value="HATPase_C_sf"/>
</dbReference>
<feature type="transmembrane region" description="Helical" evidence="15">
    <location>
        <begin position="429"/>
        <end position="453"/>
    </location>
</feature>
<keyword evidence="12" id="KW-0902">Two-component regulatory system</keyword>
<dbReference type="SUPFAM" id="SSF47384">
    <property type="entry name" value="Homodimeric domain of signal transducing histidine kinase"/>
    <property type="match status" value="1"/>
</dbReference>
<dbReference type="EC" id="2.7.13.3" evidence="3"/>
<evidence type="ECO:0000256" key="2">
    <source>
        <dbReference type="ARBA" id="ARBA00004651"/>
    </source>
</evidence>
<dbReference type="Proteomes" id="UP000253034">
    <property type="component" value="Unassembled WGS sequence"/>
</dbReference>
<dbReference type="OrthoDB" id="9792991at2"/>
<gene>
    <name evidence="17" type="ORF">DFR58_11530</name>
</gene>
<dbReference type="GO" id="GO:0005886">
    <property type="term" value="C:plasma membrane"/>
    <property type="evidence" value="ECO:0007669"/>
    <property type="project" value="UniProtKB-SubCell"/>
</dbReference>
<dbReference type="PROSITE" id="PS50109">
    <property type="entry name" value="HIS_KIN"/>
    <property type="match status" value="1"/>
</dbReference>
<evidence type="ECO:0000256" key="3">
    <source>
        <dbReference type="ARBA" id="ARBA00012438"/>
    </source>
</evidence>
<feature type="transmembrane region" description="Helical" evidence="15">
    <location>
        <begin position="459"/>
        <end position="478"/>
    </location>
</feature>
<evidence type="ECO:0000256" key="11">
    <source>
        <dbReference type="ARBA" id="ARBA00022989"/>
    </source>
</evidence>
<keyword evidence="4" id="KW-1003">Cell membrane</keyword>
<keyword evidence="10" id="KW-0067">ATP-binding</keyword>
<keyword evidence="11 15" id="KW-1133">Transmembrane helix</keyword>
<dbReference type="InterPro" id="IPR036097">
    <property type="entry name" value="HisK_dim/P_sf"/>
</dbReference>
<evidence type="ECO:0000256" key="4">
    <source>
        <dbReference type="ARBA" id="ARBA00022475"/>
    </source>
</evidence>
<evidence type="ECO:0000256" key="15">
    <source>
        <dbReference type="SAM" id="Phobius"/>
    </source>
</evidence>
<keyword evidence="9 17" id="KW-0418">Kinase</keyword>
<feature type="transmembrane region" description="Helical" evidence="15">
    <location>
        <begin position="299"/>
        <end position="322"/>
    </location>
</feature>
<sequence length="771" mass="86431">MLRWCGELDIKLKNIKYSKAAKRVSVFLIWAAFAGLFASMVFVAWHYDGLRKENYFETHKYQREFRNNVSYAFNYGVTLRSEEYIRGGNTITEEMVEQGKRELAEEKRQKAEEAERMRIDIAGEPIDIILEGYETESRESKNSDKKALGSGETTVSNATVPSVENGEVTAEEIELLRQKIIKEHLERFKEVKAEIDSWVNFMYMVVDVRTGTALTNVETGRGFNVADTASKLKAQKVYVHLAGSYEEAVPLNFIHNVDPGLSKALEGTGFELYAAVEEPLSPGDAFYEAWQMHSTAHKLMPAFIVIASLSFIIGLLCFICLIISAGRGEKGGQVRLKRVDRLYNDIHTALVIFAAVISWLSVKNFYDWRNIWELAGVFVILSADLLIALSYILSMARHIKSGSLIKHTLIYNLSRTVIKFVRFCFNVKFRLVVILFLLGYGLMNGILFAAMIIDGHNTGPLTLVLLILLNIISVYLVLKALVSLSDIMNWVKGISGGNLEVYLEKPNASAAFAGFAWDIQNIQSGLRKAVFQAVKGERLKTELITNVSHDLKTPLTSIISYVDLLKKESPEGGDTKRYIEILDEKSLRLKQLIEDLIEASKVASGNIAVSLDGVDLHALIIQAEAEFRDKIIDRGLEVRIKAAEKPVMIYADGRLMWRALENLLSNVVKYSQKNSRVYIDIEHTPEHGAITIKNISENPLDVEPEQLVERFVRGEESRTTEGSGLGLSIAKSLAEIQGGRLDIVIDGDLFKASITMPLVREPETSEKSLIS</sequence>
<accession>A0A369B1L6</accession>
<dbReference type="SMART" id="SM00388">
    <property type="entry name" value="HisKA"/>
    <property type="match status" value="1"/>
</dbReference>
<dbReference type="EMBL" id="QPJT01000015">
    <property type="protein sequence ID" value="RCX14307.1"/>
    <property type="molecule type" value="Genomic_DNA"/>
</dbReference>
<dbReference type="Pfam" id="PF00512">
    <property type="entry name" value="HisKA"/>
    <property type="match status" value="1"/>
</dbReference>
<protein>
    <recommendedName>
        <fullName evidence="3">histidine kinase</fullName>
        <ecNumber evidence="3">2.7.13.3</ecNumber>
    </recommendedName>
</protein>
<comment type="subcellular location">
    <subcellularLocation>
        <location evidence="2">Cell membrane</location>
        <topology evidence="2">Multi-pass membrane protein</topology>
    </subcellularLocation>
</comment>
<keyword evidence="7 15" id="KW-0812">Transmembrane</keyword>
<dbReference type="InterPro" id="IPR005467">
    <property type="entry name" value="His_kinase_dom"/>
</dbReference>
<evidence type="ECO:0000256" key="10">
    <source>
        <dbReference type="ARBA" id="ARBA00022840"/>
    </source>
</evidence>
<dbReference type="PANTHER" id="PTHR45528:SF1">
    <property type="entry name" value="SENSOR HISTIDINE KINASE CPXA"/>
    <property type="match status" value="1"/>
</dbReference>
<evidence type="ECO:0000313" key="17">
    <source>
        <dbReference type="EMBL" id="RCX14307.1"/>
    </source>
</evidence>
<evidence type="ECO:0000256" key="14">
    <source>
        <dbReference type="SAM" id="MobiDB-lite"/>
    </source>
</evidence>
<reference evidence="17 18" key="1">
    <citation type="submission" date="2018-07" db="EMBL/GenBank/DDBJ databases">
        <title>Genomic Encyclopedia of Type Strains, Phase IV (KMG-IV): sequencing the most valuable type-strain genomes for metagenomic binning, comparative biology and taxonomic classification.</title>
        <authorList>
            <person name="Goeker M."/>
        </authorList>
    </citation>
    <scope>NUCLEOTIDE SEQUENCE [LARGE SCALE GENOMIC DNA]</scope>
    <source>
        <strain evidence="17 18">DSM 27016</strain>
    </source>
</reference>
<comment type="catalytic activity">
    <reaction evidence="1">
        <text>ATP + protein L-histidine = ADP + protein N-phospho-L-histidine.</text>
        <dbReference type="EC" id="2.7.13.3"/>
    </reaction>
</comment>
<dbReference type="CDD" id="cd00082">
    <property type="entry name" value="HisKA"/>
    <property type="match status" value="1"/>
</dbReference>
<dbReference type="InterPro" id="IPR050398">
    <property type="entry name" value="HssS/ArlS-like"/>
</dbReference>
<evidence type="ECO:0000256" key="6">
    <source>
        <dbReference type="ARBA" id="ARBA00022679"/>
    </source>
</evidence>